<organism evidence="2 3">
    <name type="scientific">Paraburkholderia fungorum</name>
    <dbReference type="NCBI Taxonomy" id="134537"/>
    <lineage>
        <taxon>Bacteria</taxon>
        <taxon>Pseudomonadati</taxon>
        <taxon>Pseudomonadota</taxon>
        <taxon>Betaproteobacteria</taxon>
        <taxon>Burkholderiales</taxon>
        <taxon>Burkholderiaceae</taxon>
        <taxon>Paraburkholderia</taxon>
    </lineage>
</organism>
<evidence type="ECO:0000256" key="1">
    <source>
        <dbReference type="SAM" id="MobiDB-lite"/>
    </source>
</evidence>
<reference evidence="2 3" key="1">
    <citation type="journal article" date="2015" name="Genome Announc.">
        <title>Complete genome sequences for 59 burkholderia isolates, both pathogenic and near neighbor.</title>
        <authorList>
            <person name="Johnson S.L."/>
            <person name="Bishop-Lilly K.A."/>
            <person name="Ladner J.T."/>
            <person name="Daligault H.E."/>
            <person name="Davenport K.W."/>
            <person name="Jaissle J."/>
            <person name="Frey K.G."/>
            <person name="Koroleva G.I."/>
            <person name="Bruce D.C."/>
            <person name="Coyne S.R."/>
            <person name="Broomall S.M."/>
            <person name="Li P.E."/>
            <person name="Teshima H."/>
            <person name="Gibbons H.S."/>
            <person name="Palacios G.F."/>
            <person name="Rosenzweig C.N."/>
            <person name="Redden C.L."/>
            <person name="Xu Y."/>
            <person name="Minogue T.D."/>
            <person name="Chain P.S."/>
        </authorList>
    </citation>
    <scope>NUCLEOTIDE SEQUENCE [LARGE SCALE GENOMIC DNA]</scope>
    <source>
        <strain evidence="2 3">ATCC BAA-463</strain>
    </source>
</reference>
<proteinExistence type="predicted"/>
<evidence type="ECO:0000313" key="2">
    <source>
        <dbReference type="EMBL" id="AJZ56744.1"/>
    </source>
</evidence>
<feature type="compositionally biased region" description="Basic and acidic residues" evidence="1">
    <location>
        <begin position="41"/>
        <end position="52"/>
    </location>
</feature>
<evidence type="ECO:0000313" key="3">
    <source>
        <dbReference type="Proteomes" id="UP000032614"/>
    </source>
</evidence>
<dbReference type="AlphaFoldDB" id="A0AAU8STG6"/>
<feature type="region of interest" description="Disordered" evidence="1">
    <location>
        <begin position="23"/>
        <end position="52"/>
    </location>
</feature>
<name>A0AAU8STG6_9BURK</name>
<accession>A0AAU8STG6</accession>
<dbReference type="KEGG" id="bfn:OI25_7258"/>
<sequence>MAGDNSYEPSEIVKSRASTLSCTTMGKVRSKLPASRGSTSPRREAEKARISN</sequence>
<protein>
    <submittedName>
        <fullName evidence="2">Uncharacterized protein</fullName>
    </submittedName>
</protein>
<dbReference type="EMBL" id="CP010025">
    <property type="protein sequence ID" value="AJZ56744.1"/>
    <property type="molecule type" value="Genomic_DNA"/>
</dbReference>
<gene>
    <name evidence="2" type="ORF">OI25_7258</name>
</gene>
<dbReference type="Proteomes" id="UP000032614">
    <property type="component" value="Chromosome 3"/>
</dbReference>